<feature type="domain" description="HTH psq-type" evidence="1">
    <location>
        <begin position="4"/>
        <end position="39"/>
    </location>
</feature>
<dbReference type="Gene3D" id="1.10.10.60">
    <property type="entry name" value="Homeodomain-like"/>
    <property type="match status" value="1"/>
</dbReference>
<dbReference type="SUPFAM" id="SSF46689">
    <property type="entry name" value="Homeodomain-like"/>
    <property type="match status" value="1"/>
</dbReference>
<sequence>MAKFKEKIKAIELRKKGNSIGEIAQEIGVSKSIVSKWCRDIALTKTQIGNLHEKMKIGSYKGRMNFLEKIRKIRKDETARLGEEGKREIGKISRRDLLVGGIALYWAEGTKSPNAEETSFSNSNPGMILWILRWFEEICGVSSDRFIIQIRINKIHRNRIKEVESYWSKLIGIPFNQFTKTVLIKAQAKKVYSNNNHYGTVRVRVRSGTQLRRKIIGWIEGLATL</sequence>
<dbReference type="InterPro" id="IPR007889">
    <property type="entry name" value="HTH_Psq"/>
</dbReference>
<organism evidence="2 3">
    <name type="scientific">Candidatus Staskawiczbacteria bacterium RIFCSPHIGHO2_01_FULL_41_41</name>
    <dbReference type="NCBI Taxonomy" id="1802203"/>
    <lineage>
        <taxon>Bacteria</taxon>
        <taxon>Candidatus Staskawicziibacteriota</taxon>
    </lineage>
</organism>
<name>A0A1G2HUC5_9BACT</name>
<dbReference type="Pfam" id="PF04218">
    <property type="entry name" value="CENP-B_N"/>
    <property type="match status" value="1"/>
</dbReference>
<evidence type="ECO:0000313" key="2">
    <source>
        <dbReference type="EMBL" id="OGZ66146.1"/>
    </source>
</evidence>
<evidence type="ECO:0000259" key="1">
    <source>
        <dbReference type="Pfam" id="PF04218"/>
    </source>
</evidence>
<dbReference type="EMBL" id="MHOP01000008">
    <property type="protein sequence ID" value="OGZ66146.1"/>
    <property type="molecule type" value="Genomic_DNA"/>
</dbReference>
<dbReference type="GO" id="GO:0003677">
    <property type="term" value="F:DNA binding"/>
    <property type="evidence" value="ECO:0007669"/>
    <property type="project" value="InterPro"/>
</dbReference>
<proteinExistence type="predicted"/>
<reference evidence="2 3" key="1">
    <citation type="journal article" date="2016" name="Nat. Commun.">
        <title>Thousands of microbial genomes shed light on interconnected biogeochemical processes in an aquifer system.</title>
        <authorList>
            <person name="Anantharaman K."/>
            <person name="Brown C.T."/>
            <person name="Hug L.A."/>
            <person name="Sharon I."/>
            <person name="Castelle C.J."/>
            <person name="Probst A.J."/>
            <person name="Thomas B.C."/>
            <person name="Singh A."/>
            <person name="Wilkins M.J."/>
            <person name="Karaoz U."/>
            <person name="Brodie E.L."/>
            <person name="Williams K.H."/>
            <person name="Hubbard S.S."/>
            <person name="Banfield J.F."/>
        </authorList>
    </citation>
    <scope>NUCLEOTIDE SEQUENCE [LARGE SCALE GENOMIC DNA]</scope>
</reference>
<protein>
    <recommendedName>
        <fullName evidence="1">HTH psq-type domain-containing protein</fullName>
    </recommendedName>
</protein>
<dbReference type="Proteomes" id="UP000178774">
    <property type="component" value="Unassembled WGS sequence"/>
</dbReference>
<accession>A0A1G2HUC5</accession>
<comment type="caution">
    <text evidence="2">The sequence shown here is derived from an EMBL/GenBank/DDBJ whole genome shotgun (WGS) entry which is preliminary data.</text>
</comment>
<gene>
    <name evidence="2" type="ORF">A2822_03905</name>
</gene>
<dbReference type="AlphaFoldDB" id="A0A1G2HUC5"/>
<dbReference type="InterPro" id="IPR009057">
    <property type="entry name" value="Homeodomain-like_sf"/>
</dbReference>
<evidence type="ECO:0000313" key="3">
    <source>
        <dbReference type="Proteomes" id="UP000178774"/>
    </source>
</evidence>